<dbReference type="Gene3D" id="3.40.50.2000">
    <property type="entry name" value="Glycogen Phosphorylase B"/>
    <property type="match status" value="2"/>
</dbReference>
<dbReference type="Pfam" id="PF13692">
    <property type="entry name" value="Glyco_trans_1_4"/>
    <property type="match status" value="1"/>
</dbReference>
<proteinExistence type="predicted"/>
<sequence>MVLIVSNSSWYIANFRLPLIQAIQRAGYRVAVLAPGDEHTHRLADAGCSLHELRIRNKSINPLTELTVVWQLWKIYRRLRPDAILHFTPKPNIYGSFVAGILGIPGTSDIAGLGNVFVRDSLLSRIVRGLYRVSQRRTRKVFFQNPDDRDLFLHHRIVRPDQACLLPGSGVDLAWFDPAAWTGSPDPYAEIEEDCAAAAAGASGAATSGGATAEGGDPASPTATAGVASSAATAGGVVPAAATPLRFLMIARLIREKGVADYAAAAQLVRAAWPAAPAAAAVPATQTSPAAAAPGASATAPATPAGPAPRFYLIGYIDPNNPGAITEQELAAWQADGSITWLGRQHDVRPWIAAADCIVLPSYYREGTPRTLLEGLAMAKPLIAADSIGTREPVHHGENGLLCAPRDPVSLAASIHQLAILAPHERQTMAAASRTIARTRYNMHIVIDTYLATLAYIAPTPHTAHPHAP</sequence>
<name>H9UF31_SPIAZ</name>
<dbReference type="PANTHER" id="PTHR12526">
    <property type="entry name" value="GLYCOSYLTRANSFERASE"/>
    <property type="match status" value="1"/>
</dbReference>
<dbReference type="EMBL" id="CP003282">
    <property type="protein sequence ID" value="AFG36124.1"/>
    <property type="molecule type" value="Genomic_DNA"/>
</dbReference>
<evidence type="ECO:0000259" key="2">
    <source>
        <dbReference type="Pfam" id="PF13477"/>
    </source>
</evidence>
<organism evidence="3 4">
    <name type="scientific">Spirochaeta africana (strain ATCC 700263 / DSM 8902 / Z-7692)</name>
    <dbReference type="NCBI Taxonomy" id="889378"/>
    <lineage>
        <taxon>Bacteria</taxon>
        <taxon>Pseudomonadati</taxon>
        <taxon>Spirochaetota</taxon>
        <taxon>Spirochaetia</taxon>
        <taxon>Spirochaetales</taxon>
        <taxon>Spirochaetaceae</taxon>
        <taxon>Spirochaeta</taxon>
    </lineage>
</organism>
<dbReference type="OrthoDB" id="9806653at2"/>
<feature type="region of interest" description="Disordered" evidence="1">
    <location>
        <begin position="206"/>
        <end position="225"/>
    </location>
</feature>
<dbReference type="HOGENOM" id="CLU_009583_8_1_12"/>
<feature type="domain" description="Glycosyltransferase subfamily 4-like N-terminal" evidence="2">
    <location>
        <begin position="3"/>
        <end position="145"/>
    </location>
</feature>
<dbReference type="Pfam" id="PF13477">
    <property type="entry name" value="Glyco_trans_4_2"/>
    <property type="match status" value="1"/>
</dbReference>
<protein>
    <submittedName>
        <fullName evidence="3">Glycosyltransferase</fullName>
    </submittedName>
</protein>
<keyword evidence="4" id="KW-1185">Reference proteome</keyword>
<dbReference type="STRING" id="889378.Spiaf_0014"/>
<accession>H9UF31</accession>
<keyword evidence="3" id="KW-0808">Transferase</keyword>
<dbReference type="InterPro" id="IPR028098">
    <property type="entry name" value="Glyco_trans_4-like_N"/>
</dbReference>
<evidence type="ECO:0000256" key="1">
    <source>
        <dbReference type="SAM" id="MobiDB-lite"/>
    </source>
</evidence>
<dbReference type="RefSeq" id="WP_014454122.1">
    <property type="nucleotide sequence ID" value="NC_017098.1"/>
</dbReference>
<evidence type="ECO:0000313" key="3">
    <source>
        <dbReference type="EMBL" id="AFG36124.1"/>
    </source>
</evidence>
<dbReference type="AlphaFoldDB" id="H9UF31"/>
<dbReference type="SUPFAM" id="SSF53756">
    <property type="entry name" value="UDP-Glycosyltransferase/glycogen phosphorylase"/>
    <property type="match status" value="1"/>
</dbReference>
<dbReference type="PANTHER" id="PTHR12526:SF638">
    <property type="entry name" value="SPORE COAT PROTEIN SA"/>
    <property type="match status" value="1"/>
</dbReference>
<evidence type="ECO:0000313" key="4">
    <source>
        <dbReference type="Proteomes" id="UP000007383"/>
    </source>
</evidence>
<gene>
    <name evidence="3" type="ordered locus">Spiaf_0014</name>
</gene>
<dbReference type="eggNOG" id="COG0438">
    <property type="taxonomic scope" value="Bacteria"/>
</dbReference>
<dbReference type="GO" id="GO:0016757">
    <property type="term" value="F:glycosyltransferase activity"/>
    <property type="evidence" value="ECO:0007669"/>
    <property type="project" value="UniProtKB-ARBA"/>
</dbReference>
<dbReference type="Proteomes" id="UP000007383">
    <property type="component" value="Chromosome"/>
</dbReference>
<dbReference type="CDD" id="cd03808">
    <property type="entry name" value="GT4_CapM-like"/>
    <property type="match status" value="1"/>
</dbReference>
<reference evidence="4" key="1">
    <citation type="journal article" date="2013" name="Stand. Genomic Sci.">
        <title>Complete genome sequence of the halophilic bacterium Spirochaeta africana type strain (Z-7692(T)) from the alkaline Lake Magadi in the East African Rift.</title>
        <authorList>
            <person name="Liolos K."/>
            <person name="Abt B."/>
            <person name="Scheuner C."/>
            <person name="Teshima H."/>
            <person name="Held B."/>
            <person name="Lapidus A."/>
            <person name="Nolan M."/>
            <person name="Lucas S."/>
            <person name="Deshpande S."/>
            <person name="Cheng J.F."/>
            <person name="Tapia R."/>
            <person name="Goodwin L.A."/>
            <person name="Pitluck S."/>
            <person name="Pagani I."/>
            <person name="Ivanova N."/>
            <person name="Mavromatis K."/>
            <person name="Mikhailova N."/>
            <person name="Huntemann M."/>
            <person name="Pati A."/>
            <person name="Chen A."/>
            <person name="Palaniappan K."/>
            <person name="Land M."/>
            <person name="Rohde M."/>
            <person name="Tindall B.J."/>
            <person name="Detter J.C."/>
            <person name="Goker M."/>
            <person name="Bristow J."/>
            <person name="Eisen J.A."/>
            <person name="Markowitz V."/>
            <person name="Hugenholtz P."/>
            <person name="Woyke T."/>
            <person name="Klenk H.P."/>
            <person name="Kyrpides N.C."/>
        </authorList>
    </citation>
    <scope>NUCLEOTIDE SEQUENCE</scope>
    <source>
        <strain evidence="4">ATCC 700263 / DSM 8902 / Z-7692</strain>
    </source>
</reference>
<dbReference type="KEGG" id="sfc:Spiaf_0014"/>
<dbReference type="PATRIC" id="fig|889378.3.peg.15"/>